<organism evidence="7 8">
    <name type="scientific">Roseimaritima ulvae</name>
    <dbReference type="NCBI Taxonomy" id="980254"/>
    <lineage>
        <taxon>Bacteria</taxon>
        <taxon>Pseudomonadati</taxon>
        <taxon>Planctomycetota</taxon>
        <taxon>Planctomycetia</taxon>
        <taxon>Pirellulales</taxon>
        <taxon>Pirellulaceae</taxon>
        <taxon>Roseimaritima</taxon>
    </lineage>
</organism>
<feature type="transmembrane region" description="Helical" evidence="6">
    <location>
        <begin position="363"/>
        <end position="384"/>
    </location>
</feature>
<dbReference type="InterPro" id="IPR002797">
    <property type="entry name" value="Polysacc_synth"/>
</dbReference>
<feature type="transmembrane region" description="Helical" evidence="6">
    <location>
        <begin position="89"/>
        <end position="110"/>
    </location>
</feature>
<evidence type="ECO:0000256" key="1">
    <source>
        <dbReference type="ARBA" id="ARBA00004651"/>
    </source>
</evidence>
<keyword evidence="8" id="KW-1185">Reference proteome</keyword>
<feature type="transmembrane region" description="Helical" evidence="6">
    <location>
        <begin position="422"/>
        <end position="440"/>
    </location>
</feature>
<dbReference type="EMBL" id="CP042914">
    <property type="protein sequence ID" value="QEG38980.1"/>
    <property type="molecule type" value="Genomic_DNA"/>
</dbReference>
<dbReference type="Pfam" id="PF01943">
    <property type="entry name" value="Polysacc_synt"/>
    <property type="match status" value="1"/>
</dbReference>
<proteinExistence type="predicted"/>
<accession>A0A5B9QMY0</accession>
<protein>
    <submittedName>
        <fullName evidence="7">Polysaccharide biosynthesis protein</fullName>
    </submittedName>
</protein>
<dbReference type="InterPro" id="IPR050833">
    <property type="entry name" value="Poly_Biosynth_Transport"/>
</dbReference>
<comment type="subcellular location">
    <subcellularLocation>
        <location evidence="1">Cell membrane</location>
        <topology evidence="1">Multi-pass membrane protein</topology>
    </subcellularLocation>
</comment>
<evidence type="ECO:0000256" key="5">
    <source>
        <dbReference type="ARBA" id="ARBA00023136"/>
    </source>
</evidence>
<keyword evidence="3 6" id="KW-0812">Transmembrane</keyword>
<evidence type="ECO:0000313" key="7">
    <source>
        <dbReference type="EMBL" id="QEG38980.1"/>
    </source>
</evidence>
<feature type="transmembrane region" description="Helical" evidence="6">
    <location>
        <begin position="174"/>
        <end position="197"/>
    </location>
</feature>
<gene>
    <name evidence="7" type="ORF">UC8_09410</name>
</gene>
<dbReference type="KEGG" id="rul:UC8_09410"/>
<evidence type="ECO:0000256" key="2">
    <source>
        <dbReference type="ARBA" id="ARBA00022475"/>
    </source>
</evidence>
<evidence type="ECO:0000313" key="8">
    <source>
        <dbReference type="Proteomes" id="UP000325286"/>
    </source>
</evidence>
<feature type="transmembrane region" description="Helical" evidence="6">
    <location>
        <begin position="390"/>
        <end position="410"/>
    </location>
</feature>
<dbReference type="OrthoDB" id="103403at2"/>
<evidence type="ECO:0000256" key="3">
    <source>
        <dbReference type="ARBA" id="ARBA00022692"/>
    </source>
</evidence>
<feature type="transmembrane region" description="Helical" evidence="6">
    <location>
        <begin position="330"/>
        <end position="351"/>
    </location>
</feature>
<feature type="transmembrane region" description="Helical" evidence="6">
    <location>
        <begin position="148"/>
        <end position="168"/>
    </location>
</feature>
<reference evidence="7 8" key="1">
    <citation type="submission" date="2019-08" db="EMBL/GenBank/DDBJ databases">
        <title>Deep-cultivation of Planctomycetes and their phenomic and genomic characterization uncovers novel biology.</title>
        <authorList>
            <person name="Wiegand S."/>
            <person name="Jogler M."/>
            <person name="Boedeker C."/>
            <person name="Pinto D."/>
            <person name="Vollmers J."/>
            <person name="Rivas-Marin E."/>
            <person name="Kohn T."/>
            <person name="Peeters S.H."/>
            <person name="Heuer A."/>
            <person name="Rast P."/>
            <person name="Oberbeckmann S."/>
            <person name="Bunk B."/>
            <person name="Jeske O."/>
            <person name="Meyerdierks A."/>
            <person name="Storesund J.E."/>
            <person name="Kallscheuer N."/>
            <person name="Luecker S."/>
            <person name="Lage O.M."/>
            <person name="Pohl T."/>
            <person name="Merkel B.J."/>
            <person name="Hornburger P."/>
            <person name="Mueller R.-W."/>
            <person name="Bruemmer F."/>
            <person name="Labrenz M."/>
            <person name="Spormann A.M."/>
            <person name="Op den Camp H."/>
            <person name="Overmann J."/>
            <person name="Amann R."/>
            <person name="Jetten M.S.M."/>
            <person name="Mascher T."/>
            <person name="Medema M.H."/>
            <person name="Devos D.P."/>
            <person name="Kaster A.-K."/>
            <person name="Ovreas L."/>
            <person name="Rohde M."/>
            <person name="Galperin M.Y."/>
            <person name="Jogler C."/>
        </authorList>
    </citation>
    <scope>NUCLEOTIDE SEQUENCE [LARGE SCALE GENOMIC DNA]</scope>
    <source>
        <strain evidence="7 8">UC8</strain>
    </source>
</reference>
<feature type="transmembrane region" description="Helical" evidence="6">
    <location>
        <begin position="48"/>
        <end position="69"/>
    </location>
</feature>
<evidence type="ECO:0000256" key="4">
    <source>
        <dbReference type="ARBA" id="ARBA00022989"/>
    </source>
</evidence>
<evidence type="ECO:0000256" key="6">
    <source>
        <dbReference type="SAM" id="Phobius"/>
    </source>
</evidence>
<dbReference type="PANTHER" id="PTHR30250:SF11">
    <property type="entry name" value="O-ANTIGEN TRANSPORTER-RELATED"/>
    <property type="match status" value="1"/>
</dbReference>
<keyword evidence="2" id="KW-1003">Cell membrane</keyword>
<dbReference type="AlphaFoldDB" id="A0A5B9QMY0"/>
<sequence>MSLPVYSFRRIGVNAMAVLGGDVLNKAGTFLVYAILSRSASVHEFGQLSLGLLLLYTFHVFAVAGLPVALTREVAKRRRTARRLLKHGYLAAVLTSLLAMLTMIGLAIAMQYERQTVIVIALLALAVPPYALTMITEAVIKGREQMHLITVGNLPGNVFLVISSFIAMSAGYGVATVAAVIVVSRCITLLVMHRLLIWGTVDCRPGRLHPRLAWLLLRRSTVFLGTDGMHAVGAALSGVLLSKFASERELGLLGASYQLLQPIQMFYRSVGHSCFPQLVSAARTNGAAVGDLARPLLGLILRLAVPATIGVFCLAGDLLVTVYGNPDFRAGAVVFQIVAFTLLLDPLNPILGHGLWAMGRDKTVLNIVIVNVVTNAIAGVWLIGYYGLIGAAYTSIAASAINLLQHYWCFQRDVAKLHLGRELLRIVPPTLLAIGCLTLLPIHRYAALTIALSLYMLLAFFRLDLLTLGSPATQDSGK</sequence>
<feature type="transmembrane region" description="Helical" evidence="6">
    <location>
        <begin position="116"/>
        <end position="136"/>
    </location>
</feature>
<name>A0A5B9QMY0_9BACT</name>
<dbReference type="PANTHER" id="PTHR30250">
    <property type="entry name" value="PST FAMILY PREDICTED COLANIC ACID TRANSPORTER"/>
    <property type="match status" value="1"/>
</dbReference>
<feature type="transmembrane region" description="Helical" evidence="6">
    <location>
        <begin position="303"/>
        <end position="324"/>
    </location>
</feature>
<dbReference type="Proteomes" id="UP000325286">
    <property type="component" value="Chromosome"/>
</dbReference>
<keyword evidence="4 6" id="KW-1133">Transmembrane helix</keyword>
<keyword evidence="5 6" id="KW-0472">Membrane</keyword>
<feature type="transmembrane region" description="Helical" evidence="6">
    <location>
        <begin position="446"/>
        <end position="468"/>
    </location>
</feature>
<feature type="transmembrane region" description="Helical" evidence="6">
    <location>
        <begin position="12"/>
        <end position="36"/>
    </location>
</feature>
<dbReference type="RefSeq" id="WP_068140669.1">
    <property type="nucleotide sequence ID" value="NZ_CP042914.1"/>
</dbReference>
<dbReference type="GO" id="GO:0005886">
    <property type="term" value="C:plasma membrane"/>
    <property type="evidence" value="ECO:0007669"/>
    <property type="project" value="UniProtKB-SubCell"/>
</dbReference>